<dbReference type="VEuPathDB" id="PlasmoDB:PKNOH_S140217900"/>
<feature type="compositionally biased region" description="Polar residues" evidence="1">
    <location>
        <begin position="971"/>
        <end position="981"/>
    </location>
</feature>
<dbReference type="Pfam" id="PF05424">
    <property type="entry name" value="Duffy_binding"/>
    <property type="match status" value="1"/>
</dbReference>
<evidence type="ECO:0000259" key="7">
    <source>
        <dbReference type="Pfam" id="PF12377"/>
    </source>
</evidence>
<dbReference type="VEuPathDB" id="PlasmoDB:PKA1H_140005700"/>
<protein>
    <submittedName>
        <fullName evidence="8">Erythrocyte binding protein (Beta)</fullName>
    </submittedName>
</protein>
<feature type="signal peptide" evidence="3">
    <location>
        <begin position="1"/>
        <end position="23"/>
    </location>
</feature>
<evidence type="ECO:0000259" key="4">
    <source>
        <dbReference type="Pfam" id="PF05424"/>
    </source>
</evidence>
<keyword evidence="2" id="KW-0472">Membrane</keyword>
<evidence type="ECO:0000259" key="5">
    <source>
        <dbReference type="Pfam" id="PF11556"/>
    </source>
</evidence>
<sequence length="1154" mass="130479">MEGKKKRPLFFLLVLLLSHKANNVLFERMKGILLLECENEYVKNENGYKLATGHHYMDNDQIERWLQGTDRSRRVKIEENVKYKYNVEELNTKYEQTKGKRINRILKESTYEAQNVADNNYIDDKANGEYKTDNKTNKGEGARNMVMLDYDISGSGHPDGIIDNVVELGTEDEGNFLENSSKGGDHPYRMNRKERMCSGVINQTFLQKNVMRRCNNKRKRGARDWDCPTKKDVCIPDRRYQLCMKELTNLVNNTKTHSHNDITFLKLNLKEKLTYDAAVEGDLLLKKYNNVYSEDLCKDIKWSLEDFGDIIMGTDMEGIGYSQVVENNLRSIFGTGTSAQLDRKKWWNDHKKYIWEATILSVKKKLNGYSAWNCKEDVQINVEPQIYRWIREWGMDYMSELPKEQRKIKEKCDRKLYYTNLRICTMSPCNDSCKLYDQWITRKKKQWDVLSTKFSSVKKGQIIETENITTAYDILKQELNGFNEVMFENEINKRDNVYIDICLCAADEPNKNTQEHLKKLKSAPKLETQRSHSTIQPMSSSGAEKVQGDLAHGNINDAAYKSTTDEAAKGDGQNGNQTVAESNIKGTDNIENEAAKNVDTYKFVTERSADTRGATDITETGEEKLNTSYSGSSEITVKENIPGDGIVKDVSAAVENSENPLETKHKIFEPSKDNSDNSENSGSMEFKATSSNPITEAVESSSAEGQVQEDSAHRSVNTGRDNSTISAATSDDGLSSGDKRVESLTSIENADDGGDPVQGSLWNLLNDPSVGAGGGKSHIKTEENEGSQAEIDGKNVDIAEQRTATITEVQPERPDLSDTDNGNVPRSGNKQNEGATALSGAESLESNESVHKTIDNTTHGLENKNGGNEKDFQKHDFMNNDMLNDQTSSDQTSSDQTSSNQTSSDQTSSNQTSSDQTSSDQISSDQTSSDQTSSNQTSSDQTIDTEEHHRDNVRNPEIKSSEDMSKGDFMRNSNSNELYSHNNLNNRKLNIDQYEHRDVKATREKIILMSEVNKCNNRASLKYCNTIEDRMLSSTCSRERSKNLCCSISDFCLNYFELYSYEFYNCMKKEFEDSSYECFTKGSSTGIVYFATGGAFLIILLLFVSKNVASNDSYSYEEEATFDEFVEYSDDIHRTPLMPDDIEHMLQLSPLDYS</sequence>
<feature type="compositionally biased region" description="Polar residues" evidence="1">
    <location>
        <begin position="574"/>
        <end position="586"/>
    </location>
</feature>
<dbReference type="InterPro" id="IPR021032">
    <property type="entry name" value="Duffy-antigen-binding_N"/>
</dbReference>
<feature type="domain" description="Duffy-antigen binding N-terminal" evidence="7">
    <location>
        <begin position="126"/>
        <end position="188"/>
    </location>
</feature>
<proteinExistence type="predicted"/>
<feature type="domain" description="Duffy-antigen binding C-terminal" evidence="6">
    <location>
        <begin position="818"/>
        <end position="878"/>
    </location>
</feature>
<feature type="compositionally biased region" description="Basic and acidic residues" evidence="1">
    <location>
        <begin position="661"/>
        <end position="675"/>
    </location>
</feature>
<reference evidence="8 9" key="1">
    <citation type="submission" date="2017-05" db="EMBL/GenBank/DDBJ databases">
        <title>PacBio assembly of a Plasmodium knowlesi genome sequence with Hi-C correction and manual annotation of the SICAvar gene family.</title>
        <authorList>
            <person name="Lapp S.A."/>
            <person name="Geraldo J.A."/>
            <person name="Chien J.-T."/>
            <person name="Ay F."/>
            <person name="Pakala S.B."/>
            <person name="Batugedara G."/>
            <person name="Humphrey J.C."/>
            <person name="Debarry J.D."/>
            <person name="Le Roch K.G."/>
            <person name="Galinski M.R."/>
            <person name="Kissinger J.C."/>
        </authorList>
    </citation>
    <scope>NUCLEOTIDE SEQUENCE [LARGE SCALE GENOMIC DNA]</scope>
    <source>
        <strain evidence="9">Malayan Strain Pk1 (A+)</strain>
    </source>
</reference>
<feature type="compositionally biased region" description="Basic and acidic residues" evidence="1">
    <location>
        <begin position="945"/>
        <end position="969"/>
    </location>
</feature>
<evidence type="ECO:0000313" key="9">
    <source>
        <dbReference type="Proteomes" id="UP000195012"/>
    </source>
</evidence>
<name>A0A1Y3DMQ6_PLAKN</name>
<evidence type="ECO:0000313" key="8">
    <source>
        <dbReference type="EMBL" id="OTN63987.1"/>
    </source>
</evidence>
<dbReference type="Gene3D" id="1.20.58.830">
    <property type="match status" value="1"/>
</dbReference>
<evidence type="ECO:0000256" key="2">
    <source>
        <dbReference type="SAM" id="Phobius"/>
    </source>
</evidence>
<dbReference type="Pfam" id="PF11556">
    <property type="entry name" value="EBA-175_VI"/>
    <property type="match status" value="1"/>
</dbReference>
<feature type="region of interest" description="Disordered" evidence="1">
    <location>
        <begin position="612"/>
        <end position="631"/>
    </location>
</feature>
<keyword evidence="3" id="KW-0732">Signal</keyword>
<gene>
    <name evidence="8" type="ORF">PKNOH_S140217900</name>
</gene>
<evidence type="ECO:0000256" key="1">
    <source>
        <dbReference type="SAM" id="MobiDB-lite"/>
    </source>
</evidence>
<dbReference type="EMBL" id="NETL01000028">
    <property type="protein sequence ID" value="OTN63987.1"/>
    <property type="molecule type" value="Genomic_DNA"/>
</dbReference>
<dbReference type="Gene3D" id="1.20.1310.20">
    <property type="entry name" value="Duffy-antigen binding domain"/>
    <property type="match status" value="1"/>
</dbReference>
<feature type="region of interest" description="Disordered" evidence="1">
    <location>
        <begin position="565"/>
        <end position="591"/>
    </location>
</feature>
<comment type="caution">
    <text evidence="8">The sequence shown here is derived from an EMBL/GenBank/DDBJ whole genome shotgun (WGS) entry which is preliminary data.</text>
</comment>
<dbReference type="InterPro" id="IPR021620">
    <property type="entry name" value="EBA-175_C"/>
</dbReference>
<dbReference type="Gene3D" id="1.10.1740.170">
    <property type="entry name" value="Erythrocyte binding antigen 175 region VI"/>
    <property type="match status" value="1"/>
</dbReference>
<dbReference type="SUPFAM" id="SSF140924">
    <property type="entry name" value="Duffy binding domain-like"/>
    <property type="match status" value="1"/>
</dbReference>
<feature type="domain" description="Erythrocyte binding antigen 175 C-terminal" evidence="5">
    <location>
        <begin position="1000"/>
        <end position="1079"/>
    </location>
</feature>
<dbReference type="Pfam" id="PF12377">
    <property type="entry name" value="DuffyBP_N"/>
    <property type="match status" value="1"/>
</dbReference>
<feature type="domain" description="Duffy-antigen binding" evidence="4">
    <location>
        <begin position="232"/>
        <end position="403"/>
    </location>
</feature>
<dbReference type="InterPro" id="IPR043057">
    <property type="entry name" value="EBA-175_C_sf"/>
</dbReference>
<feature type="compositionally biased region" description="Basic and acidic residues" evidence="1">
    <location>
        <begin position="867"/>
        <end position="878"/>
    </location>
</feature>
<dbReference type="InterPro" id="IPR008602">
    <property type="entry name" value="Duffy-antigen-binding"/>
</dbReference>
<organism evidence="8 9">
    <name type="scientific">Plasmodium knowlesi</name>
    <dbReference type="NCBI Taxonomy" id="5850"/>
    <lineage>
        <taxon>Eukaryota</taxon>
        <taxon>Sar</taxon>
        <taxon>Alveolata</taxon>
        <taxon>Apicomplexa</taxon>
        <taxon>Aconoidasida</taxon>
        <taxon>Haemosporida</taxon>
        <taxon>Plasmodiidae</taxon>
        <taxon>Plasmodium</taxon>
        <taxon>Plasmodium (Plasmodium)</taxon>
    </lineage>
</organism>
<dbReference type="GO" id="GO:0046789">
    <property type="term" value="F:host cell surface receptor binding"/>
    <property type="evidence" value="ECO:0007669"/>
    <property type="project" value="InterPro"/>
</dbReference>
<feature type="chain" id="PRO_5011005134" evidence="3">
    <location>
        <begin position="24"/>
        <end position="1154"/>
    </location>
</feature>
<feature type="compositionally biased region" description="Low complexity" evidence="1">
    <location>
        <begin position="884"/>
        <end position="942"/>
    </location>
</feature>
<dbReference type="InterPro" id="IPR021015">
    <property type="entry name" value="Duffy-antigen-binding_C"/>
</dbReference>
<evidence type="ECO:0000259" key="6">
    <source>
        <dbReference type="Pfam" id="PF12361"/>
    </source>
</evidence>
<evidence type="ECO:0000256" key="3">
    <source>
        <dbReference type="SAM" id="SignalP"/>
    </source>
</evidence>
<feature type="compositionally biased region" description="Basic and acidic residues" evidence="1">
    <location>
        <begin position="791"/>
        <end position="800"/>
    </location>
</feature>
<feature type="region of interest" description="Disordered" evidence="1">
    <location>
        <begin position="655"/>
        <end position="981"/>
    </location>
</feature>
<keyword evidence="2" id="KW-1133">Transmembrane helix</keyword>
<feature type="region of interest" description="Disordered" evidence="1">
    <location>
        <begin position="520"/>
        <end position="545"/>
    </location>
</feature>
<feature type="domain" description="Duffy-antigen binding C-terminal" evidence="6">
    <location>
        <begin position="543"/>
        <end position="689"/>
    </location>
</feature>
<dbReference type="AlphaFoldDB" id="A0A1Y3DMQ6"/>
<dbReference type="InterPro" id="IPR042202">
    <property type="entry name" value="Duffy-ag-bd_sf"/>
</dbReference>
<feature type="compositionally biased region" description="Polar residues" evidence="1">
    <location>
        <begin position="819"/>
        <end position="834"/>
    </location>
</feature>
<dbReference type="OrthoDB" id="376429at2759"/>
<feature type="compositionally biased region" description="Polar residues" evidence="1">
    <location>
        <begin position="677"/>
        <end position="733"/>
    </location>
</feature>
<feature type="transmembrane region" description="Helical" evidence="2">
    <location>
        <begin position="1086"/>
        <end position="1104"/>
    </location>
</feature>
<feature type="compositionally biased region" description="Polar residues" evidence="1">
    <location>
        <begin position="531"/>
        <end position="542"/>
    </location>
</feature>
<keyword evidence="2" id="KW-0812">Transmembrane</keyword>
<dbReference type="Proteomes" id="UP000195012">
    <property type="component" value="Unassembled WGS sequence"/>
</dbReference>
<dbReference type="Pfam" id="PF12361">
    <property type="entry name" value="DBP"/>
    <property type="match status" value="2"/>
</dbReference>
<accession>A0A1Y3DMQ6</accession>
<dbReference type="VEuPathDB" id="PlasmoDB:PKNH_1400800"/>
<dbReference type="GO" id="GO:0016020">
    <property type="term" value="C:membrane"/>
    <property type="evidence" value="ECO:0007669"/>
    <property type="project" value="InterPro"/>
</dbReference>